<keyword evidence="1" id="KW-0597">Phosphoprotein</keyword>
<dbReference type="InterPro" id="IPR052020">
    <property type="entry name" value="Cyclic_di-GMP/3'3'-cGAMP_PDE"/>
</dbReference>
<reference evidence="4 5" key="2">
    <citation type="submission" date="2020-05" db="EMBL/GenBank/DDBJ databases">
        <title>Draft genome sequence of Desulfovibrio sp. strainFSS-1.</title>
        <authorList>
            <person name="Shimoshige H."/>
            <person name="Kobayashi H."/>
            <person name="Maekawa T."/>
        </authorList>
    </citation>
    <scope>NUCLEOTIDE SEQUENCE [LARGE SCALE GENOMIC DNA]</scope>
    <source>
        <strain evidence="4 5">SIID29052-01</strain>
    </source>
</reference>
<name>A0A6V8LRV5_9BACT</name>
<dbReference type="CDD" id="cd17569">
    <property type="entry name" value="REC_HupR-like"/>
    <property type="match status" value="1"/>
</dbReference>
<dbReference type="Pfam" id="PF00072">
    <property type="entry name" value="Response_reg"/>
    <property type="match status" value="1"/>
</dbReference>
<reference evidence="4 5" key="1">
    <citation type="submission" date="2020-04" db="EMBL/GenBank/DDBJ databases">
        <authorList>
            <consortium name="Desulfovibrio sp. FSS-1 genome sequencing consortium"/>
            <person name="Shimoshige H."/>
            <person name="Kobayashi H."/>
            <person name="Maekawa T."/>
        </authorList>
    </citation>
    <scope>NUCLEOTIDE SEQUENCE [LARGE SCALE GENOMIC DNA]</scope>
    <source>
        <strain evidence="4 5">SIID29052-01</strain>
    </source>
</reference>
<dbReference type="SMART" id="SM00448">
    <property type="entry name" value="REC"/>
    <property type="match status" value="1"/>
</dbReference>
<dbReference type="Pfam" id="PF13487">
    <property type="entry name" value="HD_5"/>
    <property type="match status" value="1"/>
</dbReference>
<dbReference type="EMBL" id="BLTE01000002">
    <property type="protein sequence ID" value="GFK92849.1"/>
    <property type="molecule type" value="Genomic_DNA"/>
</dbReference>
<feature type="region of interest" description="Disordered" evidence="2">
    <location>
        <begin position="1"/>
        <end position="20"/>
    </location>
</feature>
<evidence type="ECO:0000256" key="1">
    <source>
        <dbReference type="PROSITE-ProRule" id="PRU00169"/>
    </source>
</evidence>
<comment type="caution">
    <text evidence="4">The sequence shown here is derived from an EMBL/GenBank/DDBJ whole genome shotgun (WGS) entry which is preliminary data.</text>
</comment>
<dbReference type="InterPro" id="IPR011006">
    <property type="entry name" value="CheY-like_superfamily"/>
</dbReference>
<dbReference type="SUPFAM" id="SSF52172">
    <property type="entry name" value="CheY-like"/>
    <property type="match status" value="1"/>
</dbReference>
<accession>A0A6V8LRV5</accession>
<dbReference type="Proteomes" id="UP000494245">
    <property type="component" value="Unassembled WGS sequence"/>
</dbReference>
<dbReference type="Gene3D" id="3.40.50.2300">
    <property type="match status" value="1"/>
</dbReference>
<feature type="modified residue" description="4-aspartylphosphate" evidence="1">
    <location>
        <position position="71"/>
    </location>
</feature>
<gene>
    <name evidence="4" type="primary">hupR1_1</name>
    <name evidence="4" type="ORF">NNJEOMEG_00677</name>
</gene>
<evidence type="ECO:0000259" key="3">
    <source>
        <dbReference type="PROSITE" id="PS50110"/>
    </source>
</evidence>
<dbReference type="PANTHER" id="PTHR45228:SF8">
    <property type="entry name" value="TWO-COMPONENT RESPONSE REGULATOR-RELATED"/>
    <property type="match status" value="1"/>
</dbReference>
<evidence type="ECO:0000256" key="2">
    <source>
        <dbReference type="SAM" id="MobiDB-lite"/>
    </source>
</evidence>
<dbReference type="InterPro" id="IPR001789">
    <property type="entry name" value="Sig_transdc_resp-reg_receiver"/>
</dbReference>
<evidence type="ECO:0000313" key="5">
    <source>
        <dbReference type="Proteomes" id="UP000494245"/>
    </source>
</evidence>
<proteinExistence type="predicted"/>
<dbReference type="Gene3D" id="1.10.3210.10">
    <property type="entry name" value="Hypothetical protein af1432"/>
    <property type="match status" value="1"/>
</dbReference>
<sequence length="399" mass="43244">MTDPEASPAAPTPAARPAPKGRVLFVDDEQKVLDALRLNLKRRYDVHLAPGPREALEKITSEGPFHVVVSDFKMPGMNGVELLTRVKAVSPKSVRVMLTGHADMDVAIDAVNSGSVFRFLTKPCSMDQLTTAVDAALEQNRLLNLEKDLLRNTLLGSVSVIVEILSMVNPQAFGRSDRIRRLVTGLAKEMKLPGASKYELAALLSQLGCVTVPNDILTKRYSGLQLDPEEQHAFDLGIRTASTLIKKIPRMEEVADIILCQLDSPEAGIEGTLGARLLLLALDYDDLLLAGKTQQQALDALSERPTRYGAPLLAALEALVAGEDCRQIRDVRLPGLAPGMILAADLRAVDGTLMLSRGLAITEFILERLHSLSAIVPIHEPIRVYEGQSKACPPPPGAR</sequence>
<organism evidence="4 5">
    <name type="scientific">Fundidesulfovibrio magnetotacticus</name>
    <dbReference type="NCBI Taxonomy" id="2730080"/>
    <lineage>
        <taxon>Bacteria</taxon>
        <taxon>Pseudomonadati</taxon>
        <taxon>Thermodesulfobacteriota</taxon>
        <taxon>Desulfovibrionia</taxon>
        <taxon>Desulfovibrionales</taxon>
        <taxon>Desulfovibrionaceae</taxon>
        <taxon>Fundidesulfovibrio</taxon>
    </lineage>
</organism>
<dbReference type="PROSITE" id="PS50110">
    <property type="entry name" value="RESPONSE_REGULATORY"/>
    <property type="match status" value="1"/>
</dbReference>
<dbReference type="GO" id="GO:0000160">
    <property type="term" value="P:phosphorelay signal transduction system"/>
    <property type="evidence" value="ECO:0007669"/>
    <property type="project" value="InterPro"/>
</dbReference>
<protein>
    <submittedName>
        <fullName evidence="4">Hydrogenase transcriptional regulatory protein hupR1</fullName>
    </submittedName>
</protein>
<evidence type="ECO:0000313" key="4">
    <source>
        <dbReference type="EMBL" id="GFK92849.1"/>
    </source>
</evidence>
<dbReference type="AlphaFoldDB" id="A0A6V8LRV5"/>
<dbReference type="RefSeq" id="WP_173081313.1">
    <property type="nucleotide sequence ID" value="NZ_BLTE01000002.1"/>
</dbReference>
<feature type="domain" description="Response regulatory" evidence="3">
    <location>
        <begin position="22"/>
        <end position="137"/>
    </location>
</feature>
<dbReference type="PANTHER" id="PTHR45228">
    <property type="entry name" value="CYCLIC DI-GMP PHOSPHODIESTERASE TM_0186-RELATED"/>
    <property type="match status" value="1"/>
</dbReference>
<keyword evidence="5" id="KW-1185">Reference proteome</keyword>